<feature type="compositionally biased region" description="Polar residues" evidence="2">
    <location>
        <begin position="19"/>
        <end position="31"/>
    </location>
</feature>
<reference evidence="4 5" key="1">
    <citation type="submission" date="2024-01" db="EMBL/GenBank/DDBJ databases">
        <title>A telomere-to-telomere, gap-free genome of sweet tea (Lithocarpus litseifolius).</title>
        <authorList>
            <person name="Zhou J."/>
        </authorList>
    </citation>
    <scope>NUCLEOTIDE SEQUENCE [LARGE SCALE GENOMIC DNA]</scope>
    <source>
        <strain evidence="4">Zhou-2022a</strain>
        <tissue evidence="4">Leaf</tissue>
    </source>
</reference>
<accession>A0AAW2DCY7</accession>
<dbReference type="CDD" id="cd00303">
    <property type="entry name" value="retropepsin_like"/>
    <property type="match status" value="1"/>
</dbReference>
<keyword evidence="5" id="KW-1185">Reference proteome</keyword>
<name>A0AAW2DCY7_9ROSI</name>
<dbReference type="Gene3D" id="2.40.70.10">
    <property type="entry name" value="Acid Proteases"/>
    <property type="match status" value="1"/>
</dbReference>
<protein>
    <recommendedName>
        <fullName evidence="3">Peptidase A2 domain-containing protein</fullName>
    </recommendedName>
</protein>
<comment type="caution">
    <text evidence="4">The sequence shown here is derived from an EMBL/GenBank/DDBJ whole genome shotgun (WGS) entry which is preliminary data.</text>
</comment>
<sequence length="255" mass="29280">MTILKVDNSLLDNKVKTLENISHQNPPSQNSSDEEDETINPTADMVQDNQPSGEKFLDTMNRIDLQKWHSIVRIVISKDYEFIAVALIDSGADLNCIQEGIIPSKYFKKTKERLTSASGGKMQIKYKIPGVHVCQDNACFKTTFVLVKNMTDKVILGNSFMCLLYPFVTDSEGITTRPFGHPVKFRFLRSPEPRDISILQDISVSRTLNLISAKRKQIKYLGEDLRFKKVEERLTCENIQKEIREFEEKLKQEMN</sequence>
<evidence type="ECO:0000313" key="5">
    <source>
        <dbReference type="Proteomes" id="UP001459277"/>
    </source>
</evidence>
<dbReference type="Pfam" id="PF00077">
    <property type="entry name" value="RVP"/>
    <property type="match status" value="1"/>
</dbReference>
<dbReference type="PROSITE" id="PS50175">
    <property type="entry name" value="ASP_PROT_RETROV"/>
    <property type="match status" value="1"/>
</dbReference>
<evidence type="ECO:0000259" key="3">
    <source>
        <dbReference type="PROSITE" id="PS50175"/>
    </source>
</evidence>
<dbReference type="AlphaFoldDB" id="A0AAW2DCY7"/>
<dbReference type="Proteomes" id="UP001459277">
    <property type="component" value="Unassembled WGS sequence"/>
</dbReference>
<dbReference type="EMBL" id="JAZDWU010000003">
    <property type="protein sequence ID" value="KAL0008261.1"/>
    <property type="molecule type" value="Genomic_DNA"/>
</dbReference>
<organism evidence="4 5">
    <name type="scientific">Lithocarpus litseifolius</name>
    <dbReference type="NCBI Taxonomy" id="425828"/>
    <lineage>
        <taxon>Eukaryota</taxon>
        <taxon>Viridiplantae</taxon>
        <taxon>Streptophyta</taxon>
        <taxon>Embryophyta</taxon>
        <taxon>Tracheophyta</taxon>
        <taxon>Spermatophyta</taxon>
        <taxon>Magnoliopsida</taxon>
        <taxon>eudicotyledons</taxon>
        <taxon>Gunneridae</taxon>
        <taxon>Pentapetalae</taxon>
        <taxon>rosids</taxon>
        <taxon>fabids</taxon>
        <taxon>Fagales</taxon>
        <taxon>Fagaceae</taxon>
        <taxon>Lithocarpus</taxon>
    </lineage>
</organism>
<keyword evidence="1" id="KW-0378">Hydrolase</keyword>
<feature type="region of interest" description="Disordered" evidence="2">
    <location>
        <begin position="17"/>
        <end position="38"/>
    </location>
</feature>
<dbReference type="GO" id="GO:0006508">
    <property type="term" value="P:proteolysis"/>
    <property type="evidence" value="ECO:0007669"/>
    <property type="project" value="InterPro"/>
</dbReference>
<dbReference type="SUPFAM" id="SSF50630">
    <property type="entry name" value="Acid proteases"/>
    <property type="match status" value="1"/>
</dbReference>
<dbReference type="InterPro" id="IPR001995">
    <property type="entry name" value="Peptidase_A2_cat"/>
</dbReference>
<feature type="domain" description="Peptidase A2" evidence="3">
    <location>
        <begin position="84"/>
        <end position="160"/>
    </location>
</feature>
<evidence type="ECO:0000256" key="1">
    <source>
        <dbReference type="ARBA" id="ARBA00022801"/>
    </source>
</evidence>
<evidence type="ECO:0000313" key="4">
    <source>
        <dbReference type="EMBL" id="KAL0008261.1"/>
    </source>
</evidence>
<dbReference type="GO" id="GO:0004190">
    <property type="term" value="F:aspartic-type endopeptidase activity"/>
    <property type="evidence" value="ECO:0007669"/>
    <property type="project" value="InterPro"/>
</dbReference>
<dbReference type="InterPro" id="IPR021109">
    <property type="entry name" value="Peptidase_aspartic_dom_sf"/>
</dbReference>
<dbReference type="InterPro" id="IPR018061">
    <property type="entry name" value="Retropepsins"/>
</dbReference>
<proteinExistence type="predicted"/>
<gene>
    <name evidence="4" type="ORF">SO802_009763</name>
</gene>
<evidence type="ECO:0000256" key="2">
    <source>
        <dbReference type="SAM" id="MobiDB-lite"/>
    </source>
</evidence>